<keyword evidence="13 16" id="KW-0472">Membrane</keyword>
<keyword evidence="10 16" id="KW-1133">Transmembrane helix</keyword>
<sequence length="171" mass="19722">MFFSSLLMLISVMSILFMFLNHPLSLGIILLIQTLLISLTTGLMNYNFWFSYILFLIMVGGMLILFIYMTSVASNEKFKLSPKLLILSAAMMFMTILILMSSNSFFMTTPMVNFDIMPQTNPVPMNKTSMTKYLNWPTNLGLYMIILYLLITLIMVVKVTKIQYGPLRQKY</sequence>
<keyword evidence="5" id="KW-0813">Transport</keyword>
<dbReference type="GeneID" id="36935208"/>
<reference evidence="17" key="1">
    <citation type="journal article" date="2017" name="Mitochondrial DNA Part B Resour">
        <title>Complete mitochondrial genome of Callipogon relictus Semenov (Coleoptera: Cerambycidae): a natural monument and endangered species in Korea.</title>
        <authorList>
            <person name="Lim J."/>
            <person name="Yi D.-K."/>
            <person name="Kim Y.H."/>
            <person name="Lee W."/>
            <person name="Kim S."/>
            <person name="Kang J.-H."/>
            <person name="Kim I.-K."/>
        </authorList>
    </citation>
    <scope>NUCLEOTIDE SEQUENCE</scope>
</reference>
<keyword evidence="6" id="KW-0679">Respiratory chain</keyword>
<comment type="catalytic activity">
    <reaction evidence="15">
        <text>a ubiquinone + NADH + 5 H(+)(in) = a ubiquinol + NAD(+) + 4 H(+)(out)</text>
        <dbReference type="Rhea" id="RHEA:29091"/>
        <dbReference type="Rhea" id="RHEA-COMP:9565"/>
        <dbReference type="Rhea" id="RHEA-COMP:9566"/>
        <dbReference type="ChEBI" id="CHEBI:15378"/>
        <dbReference type="ChEBI" id="CHEBI:16389"/>
        <dbReference type="ChEBI" id="CHEBI:17976"/>
        <dbReference type="ChEBI" id="CHEBI:57540"/>
        <dbReference type="ChEBI" id="CHEBI:57945"/>
        <dbReference type="EC" id="7.1.1.2"/>
    </reaction>
</comment>
<evidence type="ECO:0000256" key="16">
    <source>
        <dbReference type="SAM" id="Phobius"/>
    </source>
</evidence>
<comment type="similarity">
    <text evidence="2">Belongs to the complex I subunit 6 family.</text>
</comment>
<feature type="transmembrane region" description="Helical" evidence="16">
    <location>
        <begin position="7"/>
        <end position="37"/>
    </location>
</feature>
<organism evidence="17">
    <name type="scientific">Callipogon relictus</name>
    <dbReference type="NCBI Taxonomy" id="1105317"/>
    <lineage>
        <taxon>Eukaryota</taxon>
        <taxon>Metazoa</taxon>
        <taxon>Ecdysozoa</taxon>
        <taxon>Arthropoda</taxon>
        <taxon>Hexapoda</taxon>
        <taxon>Insecta</taxon>
        <taxon>Pterygota</taxon>
        <taxon>Neoptera</taxon>
        <taxon>Endopterygota</taxon>
        <taxon>Coleoptera</taxon>
        <taxon>Polyphaga</taxon>
        <taxon>Cucujiformia</taxon>
        <taxon>Chrysomeloidea</taxon>
        <taxon>Cerambycidae</taxon>
        <taxon>Prioninae</taxon>
        <taxon>Callipogonini</taxon>
        <taxon>Callipogon</taxon>
    </lineage>
</organism>
<name>A0A343VZ32_9CUCU</name>
<evidence type="ECO:0000256" key="4">
    <source>
        <dbReference type="ARBA" id="ARBA00021095"/>
    </source>
</evidence>
<comment type="subcellular location">
    <subcellularLocation>
        <location evidence="1">Mitochondrion membrane</location>
        <topology evidence="1">Multi-pass membrane protein</topology>
    </subcellularLocation>
</comment>
<gene>
    <name evidence="17" type="primary">ND6</name>
</gene>
<accession>A0A343VZ32</accession>
<dbReference type="AlphaFoldDB" id="A0A343VZ32"/>
<evidence type="ECO:0000256" key="3">
    <source>
        <dbReference type="ARBA" id="ARBA00012944"/>
    </source>
</evidence>
<evidence type="ECO:0000256" key="6">
    <source>
        <dbReference type="ARBA" id="ARBA00022660"/>
    </source>
</evidence>
<dbReference type="GO" id="GO:0008137">
    <property type="term" value="F:NADH dehydrogenase (ubiquinone) activity"/>
    <property type="evidence" value="ECO:0007669"/>
    <property type="project" value="UniProtKB-EC"/>
</dbReference>
<dbReference type="PANTHER" id="PTHR11435:SF1">
    <property type="entry name" value="NADH-UBIQUINONE OXIDOREDUCTASE CHAIN 6"/>
    <property type="match status" value="1"/>
</dbReference>
<evidence type="ECO:0000256" key="9">
    <source>
        <dbReference type="ARBA" id="ARBA00022982"/>
    </source>
</evidence>
<dbReference type="GO" id="GO:0031966">
    <property type="term" value="C:mitochondrial membrane"/>
    <property type="evidence" value="ECO:0007669"/>
    <property type="project" value="UniProtKB-SubCell"/>
</dbReference>
<dbReference type="PANTHER" id="PTHR11435">
    <property type="entry name" value="NADH UBIQUINONE OXIDOREDUCTASE SUBUNIT ND6"/>
    <property type="match status" value="1"/>
</dbReference>
<feature type="transmembrane region" description="Helical" evidence="16">
    <location>
        <begin position="49"/>
        <end position="72"/>
    </location>
</feature>
<geneLocation type="mitochondrion" evidence="17"/>
<dbReference type="EC" id="7.1.1.2" evidence="3"/>
<protein>
    <recommendedName>
        <fullName evidence="4">NADH-ubiquinone oxidoreductase chain 6</fullName>
        <ecNumber evidence="3">7.1.1.2</ecNumber>
    </recommendedName>
    <alternativeName>
        <fullName evidence="14">NADH dehydrogenase subunit 6</fullName>
    </alternativeName>
</protein>
<proteinExistence type="inferred from homology"/>
<evidence type="ECO:0000256" key="7">
    <source>
        <dbReference type="ARBA" id="ARBA00022692"/>
    </source>
</evidence>
<evidence type="ECO:0000256" key="1">
    <source>
        <dbReference type="ARBA" id="ARBA00004225"/>
    </source>
</evidence>
<feature type="transmembrane region" description="Helical" evidence="16">
    <location>
        <begin position="140"/>
        <end position="160"/>
    </location>
</feature>
<evidence type="ECO:0000256" key="14">
    <source>
        <dbReference type="ARBA" id="ARBA00031019"/>
    </source>
</evidence>
<evidence type="ECO:0000256" key="2">
    <source>
        <dbReference type="ARBA" id="ARBA00005698"/>
    </source>
</evidence>
<dbReference type="EMBL" id="MF521835">
    <property type="protein sequence ID" value="AVR43553.1"/>
    <property type="molecule type" value="Genomic_DNA"/>
</dbReference>
<evidence type="ECO:0000256" key="5">
    <source>
        <dbReference type="ARBA" id="ARBA00022448"/>
    </source>
</evidence>
<keyword evidence="8" id="KW-1278">Translocase</keyword>
<evidence type="ECO:0000256" key="11">
    <source>
        <dbReference type="ARBA" id="ARBA00023027"/>
    </source>
</evidence>
<reference evidence="17" key="2">
    <citation type="submission" date="2017-07" db="EMBL/GenBank/DDBJ databases">
        <authorList>
            <person name="Sun Z.S."/>
            <person name="Albrecht U."/>
            <person name="Echele G."/>
            <person name="Lee C.C."/>
        </authorList>
    </citation>
    <scope>NUCLEOTIDE SEQUENCE</scope>
</reference>
<dbReference type="RefSeq" id="YP_009484297.1">
    <property type="nucleotide sequence ID" value="NC_037698.1"/>
</dbReference>
<evidence type="ECO:0000256" key="8">
    <source>
        <dbReference type="ARBA" id="ARBA00022967"/>
    </source>
</evidence>
<keyword evidence="9" id="KW-0249">Electron transport</keyword>
<keyword evidence="12 17" id="KW-0496">Mitochondrion</keyword>
<dbReference type="CTD" id="4541"/>
<evidence type="ECO:0000256" key="15">
    <source>
        <dbReference type="ARBA" id="ARBA00049551"/>
    </source>
</evidence>
<keyword evidence="11" id="KW-0520">NAD</keyword>
<keyword evidence="7 16" id="KW-0812">Transmembrane</keyword>
<evidence type="ECO:0000256" key="12">
    <source>
        <dbReference type="ARBA" id="ARBA00023128"/>
    </source>
</evidence>
<evidence type="ECO:0000256" key="10">
    <source>
        <dbReference type="ARBA" id="ARBA00022989"/>
    </source>
</evidence>
<dbReference type="InterPro" id="IPR050269">
    <property type="entry name" value="ComplexI_Subunit6"/>
</dbReference>
<evidence type="ECO:0000313" key="17">
    <source>
        <dbReference type="EMBL" id="AVR43553.1"/>
    </source>
</evidence>
<evidence type="ECO:0000256" key="13">
    <source>
        <dbReference type="ARBA" id="ARBA00023136"/>
    </source>
</evidence>
<feature type="transmembrane region" description="Helical" evidence="16">
    <location>
        <begin position="84"/>
        <end position="106"/>
    </location>
</feature>